<reference evidence="2 3" key="1">
    <citation type="submission" date="2023-12" db="EMBL/GenBank/DDBJ databases">
        <title>Baltic Sea Cyanobacteria.</title>
        <authorList>
            <person name="Delbaje E."/>
            <person name="Fewer D.P."/>
            <person name="Shishido T.K."/>
        </authorList>
    </citation>
    <scope>NUCLEOTIDE SEQUENCE [LARGE SCALE GENOMIC DNA]</scope>
    <source>
        <strain evidence="2 3">CCNP 1315</strain>
    </source>
</reference>
<evidence type="ECO:0000313" key="2">
    <source>
        <dbReference type="EMBL" id="MEA5518267.1"/>
    </source>
</evidence>
<organism evidence="2 3">
    <name type="scientific">Limnoraphis robusta CCNP1315</name>
    <dbReference type="NCBI Taxonomy" id="3110306"/>
    <lineage>
        <taxon>Bacteria</taxon>
        <taxon>Bacillati</taxon>
        <taxon>Cyanobacteriota</taxon>
        <taxon>Cyanophyceae</taxon>
        <taxon>Oscillatoriophycideae</taxon>
        <taxon>Oscillatoriales</taxon>
        <taxon>Sirenicapillariaceae</taxon>
        <taxon>Limnoraphis</taxon>
    </lineage>
</organism>
<proteinExistence type="predicted"/>
<evidence type="ECO:0000313" key="3">
    <source>
        <dbReference type="Proteomes" id="UP001301728"/>
    </source>
</evidence>
<gene>
    <name evidence="2" type="ORF">VB854_04820</name>
</gene>
<dbReference type="Pfam" id="PF00582">
    <property type="entry name" value="Usp"/>
    <property type="match status" value="1"/>
</dbReference>
<dbReference type="Proteomes" id="UP001301728">
    <property type="component" value="Unassembled WGS sequence"/>
</dbReference>
<dbReference type="EMBL" id="JAYGHT010000008">
    <property type="protein sequence ID" value="MEA5518267.1"/>
    <property type="molecule type" value="Genomic_DNA"/>
</dbReference>
<comment type="caution">
    <text evidence="2">The sequence shown here is derived from an EMBL/GenBank/DDBJ whole genome shotgun (WGS) entry which is preliminary data.</text>
</comment>
<name>A0ABU5TTN7_9CYAN</name>
<dbReference type="RefSeq" id="WP_323273722.1">
    <property type="nucleotide sequence ID" value="NZ_JAYGHT010000008.1"/>
</dbReference>
<dbReference type="Gene3D" id="3.40.50.620">
    <property type="entry name" value="HUPs"/>
    <property type="match status" value="1"/>
</dbReference>
<keyword evidence="3" id="KW-1185">Reference proteome</keyword>
<dbReference type="InterPro" id="IPR014729">
    <property type="entry name" value="Rossmann-like_a/b/a_fold"/>
</dbReference>
<dbReference type="InterPro" id="IPR006016">
    <property type="entry name" value="UspA"/>
</dbReference>
<protein>
    <submittedName>
        <fullName evidence="2">Universal stress protein</fullName>
    </submittedName>
</protein>
<evidence type="ECO:0000259" key="1">
    <source>
        <dbReference type="Pfam" id="PF00582"/>
    </source>
</evidence>
<accession>A0ABU5TTN7</accession>
<dbReference type="CDD" id="cd00293">
    <property type="entry name" value="USP-like"/>
    <property type="match status" value="1"/>
</dbReference>
<sequence length="175" mass="19496">MRKPMLMRLQSVLGCDDLTQQMVLLPQNKISPRRTESSKLTLNIVVGYTGSDQSQAALDMALWIAYQTRLVKENPVLVHVVYVIDQVQPATLEKADHILWQARCLASEWRGSLDAHLRIGNVATELSKTAQEMDAEVMLLGCRTLKHPLVKQLANQTPCPILGLLPKQLSVVSSD</sequence>
<feature type="domain" description="UspA" evidence="1">
    <location>
        <begin position="43"/>
        <end position="159"/>
    </location>
</feature>
<dbReference type="SUPFAM" id="SSF52402">
    <property type="entry name" value="Adenine nucleotide alpha hydrolases-like"/>
    <property type="match status" value="1"/>
</dbReference>